<reference evidence="3" key="1">
    <citation type="journal article" date="2021" name="Elife">
        <title>Highly contiguous assemblies of 101 drosophilid genomes.</title>
        <authorList>
            <person name="Kim B.Y."/>
            <person name="Wang J.R."/>
            <person name="Miller D.E."/>
            <person name="Barmina O."/>
            <person name="Delaney E."/>
            <person name="Thompson A."/>
            <person name="Comeault A.A."/>
            <person name="Peede D."/>
            <person name="D'Agostino E.R."/>
            <person name="Pelaez J."/>
            <person name="Aguilar J.M."/>
            <person name="Haji D."/>
            <person name="Matsunaga T."/>
            <person name="Armstrong E.E."/>
            <person name="Zych M."/>
            <person name="Ogawa Y."/>
            <person name="Stamenkovic-Radak M."/>
            <person name="Jelic M."/>
            <person name="Veselinovic M.S."/>
            <person name="Tanaskovic M."/>
            <person name="Eric P."/>
            <person name="Gao J.J."/>
            <person name="Katoh T.K."/>
            <person name="Toda M.J."/>
            <person name="Watabe H."/>
            <person name="Watada M."/>
            <person name="Davis J.S."/>
            <person name="Moyle L.C."/>
            <person name="Manoli G."/>
            <person name="Bertolini E."/>
            <person name="Kostal V."/>
            <person name="Hawley R.S."/>
            <person name="Takahashi A."/>
            <person name="Jones C.D."/>
            <person name="Price D.K."/>
            <person name="Whiteman N."/>
            <person name="Kopp A."/>
            <person name="Matute D.R."/>
            <person name="Petrov D.A."/>
        </authorList>
    </citation>
    <scope>NUCLEOTIDE SEQUENCE [LARGE SCALE GENOMIC DNA]</scope>
</reference>
<feature type="compositionally biased region" description="Polar residues" evidence="1">
    <location>
        <begin position="31"/>
        <end position="43"/>
    </location>
</feature>
<dbReference type="Proteomes" id="UP001652680">
    <property type="component" value="Unassembled WGS sequence"/>
</dbReference>
<evidence type="ECO:0000313" key="3">
    <source>
        <dbReference type="Proteomes" id="UP001652680"/>
    </source>
</evidence>
<dbReference type="EnsemblMetazoa" id="XM_017127675.1">
    <property type="protein sequence ID" value="XP_016983164.1"/>
    <property type="gene ID" value="LOC108047478"/>
</dbReference>
<sequence>MEQSGWSVRKIKKQVKYISRNTINFHHIILPSTTPKSSQTGDPSHQKPQDSESVMMTLHWLSLNWIFNWPSPLSAPFAGTPLVHPSDICRPRCEWGDMEDRWPTIMDS</sequence>
<name>A0A6P4F2D2_DRORH</name>
<keyword evidence="3" id="KW-1185">Reference proteome</keyword>
<evidence type="ECO:0000313" key="4">
    <source>
        <dbReference type="RefSeq" id="XP_016983164.1"/>
    </source>
</evidence>
<evidence type="ECO:0000256" key="1">
    <source>
        <dbReference type="SAM" id="MobiDB-lite"/>
    </source>
</evidence>
<feature type="region of interest" description="Disordered" evidence="1">
    <location>
        <begin position="31"/>
        <end position="51"/>
    </location>
</feature>
<reference evidence="2" key="3">
    <citation type="submission" date="2025-05" db="UniProtKB">
        <authorList>
            <consortium name="EnsemblMetazoa"/>
        </authorList>
    </citation>
    <scope>IDENTIFICATION</scope>
</reference>
<dbReference type="RefSeq" id="XP_016983164.1">
    <property type="nucleotide sequence ID" value="XM_017127675.1"/>
</dbReference>
<accession>A0A6P4F2D2</accession>
<reference evidence="4" key="2">
    <citation type="submission" date="2025-04" db="UniProtKB">
        <authorList>
            <consortium name="RefSeq"/>
        </authorList>
    </citation>
    <scope>IDENTIFICATION</scope>
</reference>
<proteinExistence type="predicted"/>
<gene>
    <name evidence="4" type="primary">LOC108047478</name>
    <name evidence="2" type="synonym">108047478</name>
</gene>
<evidence type="ECO:0000313" key="2">
    <source>
        <dbReference type="EnsemblMetazoa" id="XP_016983164.1"/>
    </source>
</evidence>
<organism evidence="4">
    <name type="scientific">Drosophila rhopaloa</name>
    <name type="common">Fruit fly</name>
    <dbReference type="NCBI Taxonomy" id="1041015"/>
    <lineage>
        <taxon>Eukaryota</taxon>
        <taxon>Metazoa</taxon>
        <taxon>Ecdysozoa</taxon>
        <taxon>Arthropoda</taxon>
        <taxon>Hexapoda</taxon>
        <taxon>Insecta</taxon>
        <taxon>Pterygota</taxon>
        <taxon>Neoptera</taxon>
        <taxon>Endopterygota</taxon>
        <taxon>Diptera</taxon>
        <taxon>Brachycera</taxon>
        <taxon>Muscomorpha</taxon>
        <taxon>Ephydroidea</taxon>
        <taxon>Drosophilidae</taxon>
        <taxon>Drosophila</taxon>
        <taxon>Sophophora</taxon>
    </lineage>
</organism>
<dbReference type="GeneID" id="108047478"/>
<protein>
    <submittedName>
        <fullName evidence="4">Uncharacterized protein LOC108047478</fullName>
    </submittedName>
</protein>
<dbReference type="AlphaFoldDB" id="A0A6P4F2D2"/>